<keyword evidence="2" id="KW-1003">Cell membrane</keyword>
<evidence type="ECO:0000256" key="7">
    <source>
        <dbReference type="SAM" id="SignalP"/>
    </source>
</evidence>
<evidence type="ECO:0000313" key="9">
    <source>
        <dbReference type="EMBL" id="RXG11965.1"/>
    </source>
</evidence>
<comment type="subcellular location">
    <subcellularLocation>
        <location evidence="1">Cell membrane</location>
        <topology evidence="1">Multi-pass membrane protein</topology>
    </subcellularLocation>
</comment>
<feature type="transmembrane region" description="Helical" evidence="6">
    <location>
        <begin position="277"/>
        <end position="294"/>
    </location>
</feature>
<dbReference type="InterPro" id="IPR010920">
    <property type="entry name" value="LSM_dom_sf"/>
</dbReference>
<evidence type="ECO:0000256" key="6">
    <source>
        <dbReference type="SAM" id="Phobius"/>
    </source>
</evidence>
<dbReference type="InterPro" id="IPR006685">
    <property type="entry name" value="MscS_channel_2nd"/>
</dbReference>
<comment type="caution">
    <text evidence="9">The sequence shown here is derived from an EMBL/GenBank/DDBJ whole genome shotgun (WGS) entry which is preliminary data.</text>
</comment>
<name>A0A4Q0NQY6_9FLAO</name>
<dbReference type="Gene3D" id="1.10.287.1260">
    <property type="match status" value="1"/>
</dbReference>
<feature type="transmembrane region" description="Helical" evidence="6">
    <location>
        <begin position="234"/>
        <end position="257"/>
    </location>
</feature>
<keyword evidence="3 6" id="KW-0812">Transmembrane</keyword>
<feature type="transmembrane region" description="Helical" evidence="6">
    <location>
        <begin position="306"/>
        <end position="325"/>
    </location>
</feature>
<reference evidence="9 10" key="1">
    <citation type="submission" date="2018-07" db="EMBL/GenBank/DDBJ databases">
        <title>Leeuwenhoekiella genomics.</title>
        <authorList>
            <person name="Tahon G."/>
            <person name="Willems A."/>
        </authorList>
    </citation>
    <scope>NUCLEOTIDE SEQUENCE [LARGE SCALE GENOMIC DNA]</scope>
    <source>
        <strain evidence="9 10">R-50232</strain>
    </source>
</reference>
<dbReference type="EMBL" id="QOVI01000008">
    <property type="protein sequence ID" value="RXG11965.1"/>
    <property type="molecule type" value="Genomic_DNA"/>
</dbReference>
<feature type="signal peptide" evidence="7">
    <location>
        <begin position="1"/>
        <end position="23"/>
    </location>
</feature>
<dbReference type="InterPro" id="IPR011066">
    <property type="entry name" value="MscS_channel_C_sf"/>
</dbReference>
<dbReference type="Pfam" id="PF00924">
    <property type="entry name" value="MS_channel_2nd"/>
    <property type="match status" value="1"/>
</dbReference>
<evidence type="ECO:0000256" key="2">
    <source>
        <dbReference type="ARBA" id="ARBA00022475"/>
    </source>
</evidence>
<keyword evidence="10" id="KW-1185">Reference proteome</keyword>
<feature type="transmembrane region" description="Helical" evidence="6">
    <location>
        <begin position="360"/>
        <end position="381"/>
    </location>
</feature>
<dbReference type="PANTHER" id="PTHR30566">
    <property type="entry name" value="YNAI-RELATED MECHANOSENSITIVE ION CHANNEL"/>
    <property type="match status" value="1"/>
</dbReference>
<feature type="domain" description="Mechanosensitive ion channel MscS" evidence="8">
    <location>
        <begin position="409"/>
        <end position="474"/>
    </location>
</feature>
<evidence type="ECO:0000256" key="4">
    <source>
        <dbReference type="ARBA" id="ARBA00022989"/>
    </source>
</evidence>
<dbReference type="PANTHER" id="PTHR30566:SF25">
    <property type="entry name" value="INNER MEMBRANE PROTEIN"/>
    <property type="match status" value="1"/>
</dbReference>
<accession>A0A4Q0NQY6</accession>
<protein>
    <submittedName>
        <fullName evidence="9">Small-conductance mechanosensitive channel</fullName>
    </submittedName>
</protein>
<evidence type="ECO:0000259" key="8">
    <source>
        <dbReference type="Pfam" id="PF00924"/>
    </source>
</evidence>
<proteinExistence type="predicted"/>
<keyword evidence="4 6" id="KW-1133">Transmembrane helix</keyword>
<feature type="transmembrane region" description="Helical" evidence="6">
    <location>
        <begin position="387"/>
        <end position="406"/>
    </location>
</feature>
<dbReference type="Proteomes" id="UP000289821">
    <property type="component" value="Unassembled WGS sequence"/>
</dbReference>
<dbReference type="InterPro" id="IPR023408">
    <property type="entry name" value="MscS_beta-dom_sf"/>
</dbReference>
<dbReference type="RefSeq" id="WP_128762619.1">
    <property type="nucleotide sequence ID" value="NZ_QOVI01000008.1"/>
</dbReference>
<organism evidence="9 10">
    <name type="scientific">Leeuwenhoekiella aestuarii</name>
    <dbReference type="NCBI Taxonomy" id="2249426"/>
    <lineage>
        <taxon>Bacteria</taxon>
        <taxon>Pseudomonadati</taxon>
        <taxon>Bacteroidota</taxon>
        <taxon>Flavobacteriia</taxon>
        <taxon>Flavobacteriales</taxon>
        <taxon>Flavobacteriaceae</taxon>
        <taxon>Leeuwenhoekiella</taxon>
    </lineage>
</organism>
<evidence type="ECO:0000256" key="3">
    <source>
        <dbReference type="ARBA" id="ARBA00022692"/>
    </source>
</evidence>
<dbReference type="Gene3D" id="2.30.30.60">
    <property type="match status" value="1"/>
</dbReference>
<keyword evidence="5 6" id="KW-0472">Membrane</keyword>
<dbReference type="SUPFAM" id="SSF50182">
    <property type="entry name" value="Sm-like ribonucleoproteins"/>
    <property type="match status" value="1"/>
</dbReference>
<dbReference type="OrthoDB" id="9792218at2"/>
<dbReference type="GO" id="GO:0005886">
    <property type="term" value="C:plasma membrane"/>
    <property type="evidence" value="ECO:0007669"/>
    <property type="project" value="UniProtKB-SubCell"/>
</dbReference>
<dbReference type="AlphaFoldDB" id="A0A4Q0NQY6"/>
<evidence type="ECO:0000256" key="1">
    <source>
        <dbReference type="ARBA" id="ARBA00004651"/>
    </source>
</evidence>
<dbReference type="SUPFAM" id="SSF82689">
    <property type="entry name" value="Mechanosensitive channel protein MscS (YggB), C-terminal domain"/>
    <property type="match status" value="1"/>
</dbReference>
<feature type="chain" id="PRO_5021026359" evidence="7">
    <location>
        <begin position="24"/>
        <end position="601"/>
    </location>
</feature>
<dbReference type="GO" id="GO:0008381">
    <property type="term" value="F:mechanosensitive monoatomic ion channel activity"/>
    <property type="evidence" value="ECO:0007669"/>
    <property type="project" value="UniProtKB-ARBA"/>
</dbReference>
<gene>
    <name evidence="9" type="ORF">DSM04_10862</name>
</gene>
<keyword evidence="7" id="KW-0732">Signal</keyword>
<evidence type="ECO:0000256" key="5">
    <source>
        <dbReference type="ARBA" id="ARBA00023136"/>
    </source>
</evidence>
<evidence type="ECO:0000313" key="10">
    <source>
        <dbReference type="Proteomes" id="UP000289821"/>
    </source>
</evidence>
<sequence>MKTNQSSFLLILLLNLCFLSGIAQDSTQTTSGKDLPSSKPTVPEDGRYLPNAIKEYNEAYFVLNRLNIPIGLPPNTFNFQSPQATLEHFIVSSRNGNFEDAAYALNLNLLPDNLTKEQAETLAEKLYFVLNQRVKIDWGGLSDRPDGQIDMSTNTNQAIAGKPMRSVVFGEIDLDGKDVVLRMQRVKYKEFGAFWLISANTVENIDSLYAVYGPRELDRMMPDWARIRFLNMPIWKVVGTLILIILSYFLGKLSLFILRRMFRKSDKVWVKTIAKRLATPAGWAIGVLFFYIALNKLISFGGSFASTLYAILLIAVIGTITWFIMRFIDSFMVYVAETKIGDANPEENNEARMMMTYISVARRVITFVVIIVGASVILSQFRSLEKLGISLIASAGLATVILGVAAQSTLGNIIAGIQIAITRPARIGDTVIIKDDWGYVEDIRFTYMVVRTWDLRRLVVPLKYVISNTFENWSMTSAHQVRPIVIYADYKINVEDVRSKFYELLEDEEDWDRDTPPSVQVVDVTENSIKLRALCSAKDASATWDLHCILREKLIKYISTLEDGRHLSKSRIQFENKLVTNIDSKPKKRAKNEKKDEPSKD</sequence>